<evidence type="ECO:0000313" key="3">
    <source>
        <dbReference type="Proteomes" id="UP000619244"/>
    </source>
</evidence>
<dbReference type="EMBL" id="BMVU01000001">
    <property type="protein sequence ID" value="GGX51560.1"/>
    <property type="molecule type" value="Genomic_DNA"/>
</dbReference>
<evidence type="ECO:0000256" key="1">
    <source>
        <dbReference type="SAM" id="MobiDB-lite"/>
    </source>
</evidence>
<accession>A0A918K6V5</accession>
<comment type="caution">
    <text evidence="2">The sequence shown here is derived from an EMBL/GenBank/DDBJ whole genome shotgun (WGS) entry which is preliminary data.</text>
</comment>
<proteinExistence type="predicted"/>
<feature type="region of interest" description="Disordered" evidence="1">
    <location>
        <begin position="1"/>
        <end position="32"/>
    </location>
</feature>
<organism evidence="2 3">
    <name type="scientific">Streptomyces minutiscleroticus</name>
    <dbReference type="NCBI Taxonomy" id="68238"/>
    <lineage>
        <taxon>Bacteria</taxon>
        <taxon>Bacillati</taxon>
        <taxon>Actinomycetota</taxon>
        <taxon>Actinomycetes</taxon>
        <taxon>Kitasatosporales</taxon>
        <taxon>Streptomycetaceae</taxon>
        <taxon>Streptomyces</taxon>
    </lineage>
</organism>
<sequence>MGKSRAKGSTVKRHGSVHGARHSAARVEEAEETVKELRAVPMGAGIALPTPGGGPVAGAGEAPRPPAEPGRCSVRTPARLAAVPR</sequence>
<dbReference type="AlphaFoldDB" id="A0A918K6V5"/>
<reference evidence="2" key="2">
    <citation type="submission" date="2020-09" db="EMBL/GenBank/DDBJ databases">
        <authorList>
            <person name="Sun Q."/>
            <person name="Ohkuma M."/>
        </authorList>
    </citation>
    <scope>NUCLEOTIDE SEQUENCE</scope>
    <source>
        <strain evidence="2">JCM 4790</strain>
    </source>
</reference>
<gene>
    <name evidence="2" type="ORF">GCM10010358_01470</name>
</gene>
<feature type="compositionally biased region" description="Basic residues" evidence="1">
    <location>
        <begin position="1"/>
        <end position="24"/>
    </location>
</feature>
<evidence type="ECO:0000313" key="2">
    <source>
        <dbReference type="EMBL" id="GGX51560.1"/>
    </source>
</evidence>
<protein>
    <submittedName>
        <fullName evidence="2">Uncharacterized protein</fullName>
    </submittedName>
</protein>
<name>A0A918K6V5_9ACTN</name>
<reference evidence="2" key="1">
    <citation type="journal article" date="2014" name="Int. J. Syst. Evol. Microbiol.">
        <title>Complete genome sequence of Corynebacterium casei LMG S-19264T (=DSM 44701T), isolated from a smear-ripened cheese.</title>
        <authorList>
            <consortium name="US DOE Joint Genome Institute (JGI-PGF)"/>
            <person name="Walter F."/>
            <person name="Albersmeier A."/>
            <person name="Kalinowski J."/>
            <person name="Ruckert C."/>
        </authorList>
    </citation>
    <scope>NUCLEOTIDE SEQUENCE</scope>
    <source>
        <strain evidence="2">JCM 4790</strain>
    </source>
</reference>
<feature type="region of interest" description="Disordered" evidence="1">
    <location>
        <begin position="45"/>
        <end position="85"/>
    </location>
</feature>
<keyword evidence="3" id="KW-1185">Reference proteome</keyword>
<dbReference type="Proteomes" id="UP000619244">
    <property type="component" value="Unassembled WGS sequence"/>
</dbReference>